<name>A0A6G3T365_STRAQ</name>
<reference evidence="1" key="1">
    <citation type="submission" date="2020-01" db="EMBL/GenBank/DDBJ databases">
        <title>Insect and environment-associated Actinomycetes.</title>
        <authorList>
            <person name="Currrie C."/>
            <person name="Chevrette M."/>
            <person name="Carlson C."/>
            <person name="Stubbendieck R."/>
            <person name="Wendt-Pienkowski E."/>
        </authorList>
    </citation>
    <scope>NUCLEOTIDE SEQUENCE</scope>
    <source>
        <strain evidence="1">SID505</strain>
    </source>
</reference>
<gene>
    <name evidence="1" type="ORF">G3I43_36465</name>
</gene>
<protein>
    <submittedName>
        <fullName evidence="1">Uncharacterized protein</fullName>
    </submittedName>
</protein>
<comment type="caution">
    <text evidence="1">The sequence shown here is derived from an EMBL/GenBank/DDBJ whole genome shotgun (WGS) entry which is preliminary data.</text>
</comment>
<sequence length="211" mass="22954">MTEMSTETSPTNAAEPSRWRRKAILAASAAVAAVALVGCKADVISYELPAESARYTFQTETDGVTTAWEYTSDRPTEPDTPTSQPCIADVVLKETGPCRPEPLIFLRYDLGLGLDNTAEAGRLHPITVTGYYQDRIGTPPTVTELRAEASFDGGKVWRPVSTEAAGKNTFTARVNHPKRDRAPEGVALRITATDRAGNTVKQTIPEAYRLR</sequence>
<dbReference type="EMBL" id="JAAGMK010001028">
    <property type="protein sequence ID" value="NEB89609.1"/>
    <property type="molecule type" value="Genomic_DNA"/>
</dbReference>
<organism evidence="1">
    <name type="scientific">Streptomyces anulatus</name>
    <name type="common">Streptomyces chrysomallus</name>
    <dbReference type="NCBI Taxonomy" id="1892"/>
    <lineage>
        <taxon>Bacteria</taxon>
        <taxon>Bacillati</taxon>
        <taxon>Actinomycetota</taxon>
        <taxon>Actinomycetes</taxon>
        <taxon>Kitasatosporales</taxon>
        <taxon>Streptomycetaceae</taxon>
        <taxon>Streptomyces</taxon>
    </lineage>
</organism>
<evidence type="ECO:0000313" key="1">
    <source>
        <dbReference type="EMBL" id="NEB89609.1"/>
    </source>
</evidence>
<proteinExistence type="predicted"/>
<dbReference type="AlphaFoldDB" id="A0A6G3T365"/>
<accession>A0A6G3T365</accession>
<dbReference type="RefSeq" id="WP_164261404.1">
    <property type="nucleotide sequence ID" value="NZ_CP086102.1"/>
</dbReference>